<keyword evidence="7" id="KW-1185">Reference proteome</keyword>
<gene>
    <name evidence="6" type="ORF">VPNG_05892</name>
</gene>
<organism evidence="6 7">
    <name type="scientific">Cytospora leucostoma</name>
    <dbReference type="NCBI Taxonomy" id="1230097"/>
    <lineage>
        <taxon>Eukaryota</taxon>
        <taxon>Fungi</taxon>
        <taxon>Dikarya</taxon>
        <taxon>Ascomycota</taxon>
        <taxon>Pezizomycotina</taxon>
        <taxon>Sordariomycetes</taxon>
        <taxon>Sordariomycetidae</taxon>
        <taxon>Diaporthales</taxon>
        <taxon>Cytosporaceae</taxon>
        <taxon>Cytospora</taxon>
    </lineage>
</organism>
<dbReference type="InParanoid" id="A0A423X0F8"/>
<feature type="domain" description="SAM-dependent methyltransferase Erg6/SMT-type" evidence="5">
    <location>
        <begin position="79"/>
        <end position="382"/>
    </location>
</feature>
<dbReference type="InterPro" id="IPR050447">
    <property type="entry name" value="Erg6_SMT_methyltransf"/>
</dbReference>
<dbReference type="GO" id="GO:0032259">
    <property type="term" value="P:methylation"/>
    <property type="evidence" value="ECO:0007669"/>
    <property type="project" value="UniProtKB-KW"/>
</dbReference>
<dbReference type="PANTHER" id="PTHR44068">
    <property type="entry name" value="ZGC:194242"/>
    <property type="match status" value="1"/>
</dbReference>
<dbReference type="InterPro" id="IPR041698">
    <property type="entry name" value="Methyltransf_25"/>
</dbReference>
<sequence length="390" mass="43616">MAPVQEVVLARDMTFENIMHRKTATTHKGFSAMLNKNKEAQQAAVDQYFQHWDNKEAKDETEADREARTKDYAALTRQYYNLATDFYEYGWSQSFHFCRFGAREAFAAAIARHEHYLAHSIGIRRDHQVLDVGCGVGGPAREIARFTGAHVTGITINEYQVQRAARYAAQDGLAGRCSFVQGDFMDLPFDEASFDAVYAIEATVHAPSLEGVYSQIYKVLRPGGVFGVYEWVMTDAYDNGDIEHRKIRLDIEQGDGIANMVKAGDALAAIRAAGFELLEWEDLAERFQEGAEGSDPAPWYWPLDGSGWRHANSIGDLLGTVRMTRWGRWAAHNFMAALEALRLAPPGTKKTGDSLAKAAEALVLGGKKKLFTPMFLMVARKPFEEEETLI</sequence>
<evidence type="ECO:0000313" key="7">
    <source>
        <dbReference type="Proteomes" id="UP000285146"/>
    </source>
</evidence>
<dbReference type="Gene3D" id="3.40.50.150">
    <property type="entry name" value="Vaccinia Virus protein VP39"/>
    <property type="match status" value="1"/>
</dbReference>
<dbReference type="OrthoDB" id="540004at2759"/>
<dbReference type="GO" id="GO:0003838">
    <property type="term" value="F:sterol 24-C-methyltransferase activity"/>
    <property type="evidence" value="ECO:0007669"/>
    <property type="project" value="TreeGrafter"/>
</dbReference>
<dbReference type="GO" id="GO:0005783">
    <property type="term" value="C:endoplasmic reticulum"/>
    <property type="evidence" value="ECO:0007669"/>
    <property type="project" value="TreeGrafter"/>
</dbReference>
<evidence type="ECO:0000313" key="6">
    <source>
        <dbReference type="EMBL" id="ROW09237.1"/>
    </source>
</evidence>
<protein>
    <recommendedName>
        <fullName evidence="5">SAM-dependent methyltransferase Erg6/SMT-type domain-containing protein</fullName>
    </recommendedName>
</protein>
<dbReference type="InterPro" id="IPR013705">
    <property type="entry name" value="Sterol_MeTrfase_C"/>
</dbReference>
<dbReference type="PANTHER" id="PTHR44068:SF1">
    <property type="entry name" value="HYPOTHETICAL LOC100005854"/>
    <property type="match status" value="1"/>
</dbReference>
<comment type="caution">
    <text evidence="6">The sequence shown here is derived from an EMBL/GenBank/DDBJ whole genome shotgun (WGS) entry which is preliminary data.</text>
</comment>
<dbReference type="CDD" id="cd02440">
    <property type="entry name" value="AdoMet_MTases"/>
    <property type="match status" value="1"/>
</dbReference>
<accession>A0A423X0F8</accession>
<dbReference type="Pfam" id="PF08498">
    <property type="entry name" value="Sterol_MT_C"/>
    <property type="match status" value="1"/>
</dbReference>
<dbReference type="GO" id="GO:0006696">
    <property type="term" value="P:ergosterol biosynthetic process"/>
    <property type="evidence" value="ECO:0007669"/>
    <property type="project" value="TreeGrafter"/>
</dbReference>
<dbReference type="EMBL" id="LKEB01000031">
    <property type="protein sequence ID" value="ROW09237.1"/>
    <property type="molecule type" value="Genomic_DNA"/>
</dbReference>
<keyword evidence="4" id="KW-0489">Methyltransferase</keyword>
<reference evidence="6 7" key="1">
    <citation type="submission" date="2015-09" db="EMBL/GenBank/DDBJ databases">
        <title>Host preference determinants of Valsa canker pathogens revealed by comparative genomics.</title>
        <authorList>
            <person name="Yin Z."/>
            <person name="Huang L."/>
        </authorList>
    </citation>
    <scope>NUCLEOTIDE SEQUENCE [LARGE SCALE GENOMIC DNA]</scope>
    <source>
        <strain evidence="6 7">SXYLt</strain>
    </source>
</reference>
<evidence type="ECO:0000256" key="3">
    <source>
        <dbReference type="ARBA" id="ARBA00038188"/>
    </source>
</evidence>
<dbReference type="STRING" id="1230097.A0A423X0F8"/>
<dbReference type="Proteomes" id="UP000285146">
    <property type="component" value="Unassembled WGS sequence"/>
</dbReference>
<dbReference type="InterPro" id="IPR030384">
    <property type="entry name" value="MeTrfase_SMT"/>
</dbReference>
<dbReference type="InterPro" id="IPR029063">
    <property type="entry name" value="SAM-dependent_MTases_sf"/>
</dbReference>
<dbReference type="PROSITE" id="PS51685">
    <property type="entry name" value="SAM_MT_ERG6_SMT"/>
    <property type="match status" value="1"/>
</dbReference>
<evidence type="ECO:0000256" key="2">
    <source>
        <dbReference type="ARBA" id="ARBA00029435"/>
    </source>
</evidence>
<dbReference type="AlphaFoldDB" id="A0A423X0F8"/>
<evidence type="ECO:0000256" key="4">
    <source>
        <dbReference type="PROSITE-ProRule" id="PRU01022"/>
    </source>
</evidence>
<dbReference type="FunCoup" id="A0A423X0F8">
    <property type="interactions" value="288"/>
</dbReference>
<dbReference type="Pfam" id="PF13649">
    <property type="entry name" value="Methyltransf_25"/>
    <property type="match status" value="1"/>
</dbReference>
<comment type="pathway">
    <text evidence="2">Steroid metabolism; ergosterol biosynthesis.</text>
</comment>
<evidence type="ECO:0000256" key="1">
    <source>
        <dbReference type="ARBA" id="ARBA00022679"/>
    </source>
</evidence>
<keyword evidence="4" id="KW-0949">S-adenosyl-L-methionine</keyword>
<comment type="similarity">
    <text evidence="3 4">Belongs to the class I-like SAM-binding methyltransferase superfamily. Erg6/SMT family.</text>
</comment>
<name>A0A423X0F8_9PEZI</name>
<dbReference type="SUPFAM" id="SSF53335">
    <property type="entry name" value="S-adenosyl-L-methionine-dependent methyltransferases"/>
    <property type="match status" value="1"/>
</dbReference>
<keyword evidence="1 4" id="KW-0808">Transferase</keyword>
<evidence type="ECO:0000259" key="5">
    <source>
        <dbReference type="PROSITE" id="PS51685"/>
    </source>
</evidence>
<proteinExistence type="inferred from homology"/>